<dbReference type="Pfam" id="PF16328">
    <property type="entry name" value="DUF4961"/>
    <property type="match status" value="1"/>
</dbReference>
<evidence type="ECO:0000256" key="1">
    <source>
        <dbReference type="SAM" id="SignalP"/>
    </source>
</evidence>
<organism evidence="2 3">
    <name type="scientific">Mucilaginibacter lutimaris</name>
    <dbReference type="NCBI Taxonomy" id="931629"/>
    <lineage>
        <taxon>Bacteria</taxon>
        <taxon>Pseudomonadati</taxon>
        <taxon>Bacteroidota</taxon>
        <taxon>Sphingobacteriia</taxon>
        <taxon>Sphingobacteriales</taxon>
        <taxon>Sphingobacteriaceae</taxon>
        <taxon>Mucilaginibacter</taxon>
    </lineage>
</organism>
<keyword evidence="1" id="KW-0732">Signal</keyword>
<comment type="caution">
    <text evidence="2">The sequence shown here is derived from an EMBL/GenBank/DDBJ whole genome shotgun (WGS) entry which is preliminary data.</text>
</comment>
<name>A0ABW2Z9P8_9SPHI</name>
<proteinExistence type="predicted"/>
<gene>
    <name evidence="2" type="ORF">ACFQZI_01645</name>
</gene>
<evidence type="ECO:0000313" key="3">
    <source>
        <dbReference type="Proteomes" id="UP001597073"/>
    </source>
</evidence>
<evidence type="ECO:0000313" key="2">
    <source>
        <dbReference type="EMBL" id="MFD0763538.1"/>
    </source>
</evidence>
<protein>
    <submittedName>
        <fullName evidence="2">DUF4961 domain-containing protein</fullName>
    </submittedName>
</protein>
<keyword evidence="3" id="KW-1185">Reference proteome</keyword>
<feature type="signal peptide" evidence="1">
    <location>
        <begin position="1"/>
        <end position="26"/>
    </location>
</feature>
<accession>A0ABW2Z9P8</accession>
<dbReference type="Proteomes" id="UP001597073">
    <property type="component" value="Unassembled WGS sequence"/>
</dbReference>
<feature type="chain" id="PRO_5046951119" evidence="1">
    <location>
        <begin position="27"/>
        <end position="335"/>
    </location>
</feature>
<dbReference type="InterPro" id="IPR032522">
    <property type="entry name" value="DUF4961"/>
</dbReference>
<reference evidence="3" key="1">
    <citation type="journal article" date="2019" name="Int. J. Syst. Evol. Microbiol.">
        <title>The Global Catalogue of Microorganisms (GCM) 10K type strain sequencing project: providing services to taxonomists for standard genome sequencing and annotation.</title>
        <authorList>
            <consortium name="The Broad Institute Genomics Platform"/>
            <consortium name="The Broad Institute Genome Sequencing Center for Infectious Disease"/>
            <person name="Wu L."/>
            <person name="Ma J."/>
        </authorList>
    </citation>
    <scope>NUCLEOTIDE SEQUENCE [LARGE SCALE GENOMIC DNA]</scope>
    <source>
        <strain evidence="3">CCUG 60742</strain>
    </source>
</reference>
<dbReference type="EMBL" id="JBHTIA010000003">
    <property type="protein sequence ID" value="MFD0763538.1"/>
    <property type="molecule type" value="Genomic_DNA"/>
</dbReference>
<dbReference type="RefSeq" id="WP_377137715.1">
    <property type="nucleotide sequence ID" value="NZ_JBHTIA010000003.1"/>
</dbReference>
<sequence length="335" mass="36872">MISYLHIKGKSLWRACACLVIGIMLACCGEEITTVEMPGTATVGQNVTFKVNFRIPTAGEGTNNYLIFAMLVPKGWKMAENAKVTYNSQALGGGTMDLIPANNLPKNGGGLNWPAYTKKMFGNAGNLIDDLEWVVYQSSNKYDYANGYTFEGNVTVNMKVAADNNPTIVKLSYVISDTNNAYTSNEFGTYYSQKDSPSCFEVTGGTGDLIDFCNPQLTVVDPPKSLDNDFVTLTFDGTVVDTEVSNLSEVYLCATAYTNDGKTIKVCEQTDKTRMSQSPANSKRFRITFWPKAFFNTSDTQTITKMEYFVTDKSGAKSVGYGNTKDPFVYTFKCQ</sequence>